<keyword evidence="1" id="KW-1133">Transmembrane helix</keyword>
<dbReference type="Proteomes" id="UP000179807">
    <property type="component" value="Unassembled WGS sequence"/>
</dbReference>
<sequence length="304" mass="33344">MYPLGDQPEITLKSSNGDNEVYAGVEIPNKITKININSPTINLNLKGSGEVTFNAGDNVNQVNIRNATLDKESLTIDSAKNVEINQLSLYRTAKFDSKDNTNVKIHTLKVQQKSTPVLSNCDIVKEILISLDSSLTLDKNVDISQTTLTIYYQDTMNNQKPALTMRDTLKTTNPPNKIRFDEGILNAYLEEPESTENNVERTLTVVSGIINCKDWEEKVDLTSSNYSSTKCEKIPESDLYKLVVSSKPPSKSKLQPGAIAGIVIACVVVVAVIAGVSIYISKKKNLQSLGIESSINEESDSIAI</sequence>
<evidence type="ECO:0000313" key="3">
    <source>
        <dbReference type="Proteomes" id="UP000179807"/>
    </source>
</evidence>
<dbReference type="EMBL" id="MLAK01000615">
    <property type="protein sequence ID" value="OHT10319.1"/>
    <property type="molecule type" value="Genomic_DNA"/>
</dbReference>
<dbReference type="RefSeq" id="XP_068363455.1">
    <property type="nucleotide sequence ID" value="XM_068501405.1"/>
</dbReference>
<keyword evidence="1" id="KW-0812">Transmembrane</keyword>
<proteinExistence type="predicted"/>
<feature type="transmembrane region" description="Helical" evidence="1">
    <location>
        <begin position="258"/>
        <end position="280"/>
    </location>
</feature>
<name>A0A1J4KFY2_9EUKA</name>
<keyword evidence="1" id="KW-0472">Membrane</keyword>
<organism evidence="2 3">
    <name type="scientific">Tritrichomonas foetus</name>
    <dbReference type="NCBI Taxonomy" id="1144522"/>
    <lineage>
        <taxon>Eukaryota</taxon>
        <taxon>Metamonada</taxon>
        <taxon>Parabasalia</taxon>
        <taxon>Tritrichomonadida</taxon>
        <taxon>Tritrichomonadidae</taxon>
        <taxon>Tritrichomonas</taxon>
    </lineage>
</organism>
<dbReference type="GeneID" id="94836109"/>
<accession>A0A1J4KFY2</accession>
<evidence type="ECO:0000313" key="2">
    <source>
        <dbReference type="EMBL" id="OHT10319.1"/>
    </source>
</evidence>
<dbReference type="AlphaFoldDB" id="A0A1J4KFY2"/>
<keyword evidence="3" id="KW-1185">Reference proteome</keyword>
<gene>
    <name evidence="2" type="ORF">TRFO_20450</name>
</gene>
<evidence type="ECO:0000256" key="1">
    <source>
        <dbReference type="SAM" id="Phobius"/>
    </source>
</evidence>
<protein>
    <submittedName>
        <fullName evidence="2">Uncharacterized protein</fullName>
    </submittedName>
</protein>
<dbReference type="VEuPathDB" id="TrichDB:TRFO_20450"/>
<comment type="caution">
    <text evidence="2">The sequence shown here is derived from an EMBL/GenBank/DDBJ whole genome shotgun (WGS) entry which is preliminary data.</text>
</comment>
<reference evidence="2" key="1">
    <citation type="submission" date="2016-10" db="EMBL/GenBank/DDBJ databases">
        <authorList>
            <person name="Benchimol M."/>
            <person name="Almeida L.G."/>
            <person name="Vasconcelos A.T."/>
            <person name="Perreira-Neves A."/>
            <person name="Rosa I.A."/>
            <person name="Tasca T."/>
            <person name="Bogo M.R."/>
            <person name="de Souza W."/>
        </authorList>
    </citation>
    <scope>NUCLEOTIDE SEQUENCE [LARGE SCALE GENOMIC DNA]</scope>
    <source>
        <strain evidence="2">K</strain>
    </source>
</reference>